<proteinExistence type="predicted"/>
<keyword evidence="2" id="KW-1185">Reference proteome</keyword>
<dbReference type="OrthoDB" id="3071324at2759"/>
<comment type="caution">
    <text evidence="1">The sequence shown here is derived from an EMBL/GenBank/DDBJ whole genome shotgun (WGS) entry which is preliminary data.</text>
</comment>
<protein>
    <submittedName>
        <fullName evidence="1">Uncharacterized protein</fullName>
    </submittedName>
</protein>
<dbReference type="SUPFAM" id="SSF52047">
    <property type="entry name" value="RNI-like"/>
    <property type="match status" value="1"/>
</dbReference>
<organism evidence="1 2">
    <name type="scientific">Crepidotus variabilis</name>
    <dbReference type="NCBI Taxonomy" id="179855"/>
    <lineage>
        <taxon>Eukaryota</taxon>
        <taxon>Fungi</taxon>
        <taxon>Dikarya</taxon>
        <taxon>Basidiomycota</taxon>
        <taxon>Agaricomycotina</taxon>
        <taxon>Agaricomycetes</taxon>
        <taxon>Agaricomycetidae</taxon>
        <taxon>Agaricales</taxon>
        <taxon>Agaricineae</taxon>
        <taxon>Crepidotaceae</taxon>
        <taxon>Crepidotus</taxon>
    </lineage>
</organism>
<dbReference type="EMBL" id="MU157946">
    <property type="protein sequence ID" value="KAF9522415.1"/>
    <property type="molecule type" value="Genomic_DNA"/>
</dbReference>
<dbReference type="Proteomes" id="UP000807306">
    <property type="component" value="Unassembled WGS sequence"/>
</dbReference>
<sequence length="661" mass="75862">MNMATYIRLSVRVPQRALVSCPYLCPKNASQPPNRSPSRTLARHRGFPDLADSDYVTFSQLSKSCRWLRKIFNPLIQAHMADLLKKSTIPTILLPLLALDRINQDSSDKIYLGRSYQLLRLEIAYDDTFSTILPIRYLVSCARSIEAIEIELLGRVADAVAPLSTLLNLCALRTWNLTVRENTEFSWPCWGKRRLPPWTQDGSPFRFVYQRPVAATTLSALNNDNLSEYRSMGHLLSGSFVNMREVRESRPTCPPIWDWVIKPQKPRYAVTLPPKPHVLHLKKFELDADELFTASMYPWVHHVLNTAHLTHLSVSVKLTAVHWEYILPTITLHTLKHVAFLNIPLQFLHLLSFLSRQTSLQTLEVSNETKSKFPTGEIRFPEDYCHPYFLPSLERLIATPEYIIPFSAHAELGFLPCLKTFDLRNCFYERNTVFTSAQGKREDINKAYRPIFEHFAMLSSGKMDAESGSGMAELNEDVTKQKHRRENIYEFFPSISEFSMRSSGEMDARSSTGLTEKIEDVPQRKLHLKLYAISLTALVELITLSDDEGGFRKIGPMNNIHTVTLVYTNGWTPPPFAMHHLRHWMPRQEKLAKAFERAKDLFAAPTGGTINERLNTVIQSPKDIWLLSLFLCHAFPGLERIISEHRGRTHEIEVDRSLFDC</sequence>
<evidence type="ECO:0000313" key="2">
    <source>
        <dbReference type="Proteomes" id="UP000807306"/>
    </source>
</evidence>
<name>A0A9P6E4N4_9AGAR</name>
<reference evidence="1" key="1">
    <citation type="submission" date="2020-11" db="EMBL/GenBank/DDBJ databases">
        <authorList>
            <consortium name="DOE Joint Genome Institute"/>
            <person name="Ahrendt S."/>
            <person name="Riley R."/>
            <person name="Andreopoulos W."/>
            <person name="Labutti K."/>
            <person name="Pangilinan J."/>
            <person name="Ruiz-Duenas F.J."/>
            <person name="Barrasa J.M."/>
            <person name="Sanchez-Garcia M."/>
            <person name="Camarero S."/>
            <person name="Miyauchi S."/>
            <person name="Serrano A."/>
            <person name="Linde D."/>
            <person name="Babiker R."/>
            <person name="Drula E."/>
            <person name="Ayuso-Fernandez I."/>
            <person name="Pacheco R."/>
            <person name="Padilla G."/>
            <person name="Ferreira P."/>
            <person name="Barriuso J."/>
            <person name="Kellner H."/>
            <person name="Castanera R."/>
            <person name="Alfaro M."/>
            <person name="Ramirez L."/>
            <person name="Pisabarro A.G."/>
            <person name="Kuo A."/>
            <person name="Tritt A."/>
            <person name="Lipzen A."/>
            <person name="He G."/>
            <person name="Yan M."/>
            <person name="Ng V."/>
            <person name="Cullen D."/>
            <person name="Martin F."/>
            <person name="Rosso M.-N."/>
            <person name="Henrissat B."/>
            <person name="Hibbett D."/>
            <person name="Martinez A.T."/>
            <person name="Grigoriev I.V."/>
        </authorList>
    </citation>
    <scope>NUCLEOTIDE SEQUENCE</scope>
    <source>
        <strain evidence="1">CBS 506.95</strain>
    </source>
</reference>
<gene>
    <name evidence="1" type="ORF">CPB83DRAFT_864448</name>
</gene>
<accession>A0A9P6E4N4</accession>
<evidence type="ECO:0000313" key="1">
    <source>
        <dbReference type="EMBL" id="KAF9522415.1"/>
    </source>
</evidence>
<dbReference type="AlphaFoldDB" id="A0A9P6E4N4"/>